<dbReference type="EMBL" id="FOUJ01000001">
    <property type="protein sequence ID" value="SFM33808.1"/>
    <property type="molecule type" value="Genomic_DNA"/>
</dbReference>
<gene>
    <name evidence="2" type="ORF">SAMN04488696_1036</name>
</gene>
<protein>
    <submittedName>
        <fullName evidence="2">Acetyltransferase (GNAT) family protein</fullName>
    </submittedName>
</protein>
<dbReference type="CDD" id="cd04301">
    <property type="entry name" value="NAT_SF"/>
    <property type="match status" value="1"/>
</dbReference>
<dbReference type="Proteomes" id="UP000198535">
    <property type="component" value="Unassembled WGS sequence"/>
</dbReference>
<dbReference type="Pfam" id="PF00583">
    <property type="entry name" value="Acetyltransf_1"/>
    <property type="match status" value="1"/>
</dbReference>
<dbReference type="InterPro" id="IPR016181">
    <property type="entry name" value="Acyl_CoA_acyltransferase"/>
</dbReference>
<feature type="domain" description="N-acetyltransferase" evidence="1">
    <location>
        <begin position="29"/>
        <end position="182"/>
    </location>
</feature>
<dbReference type="OrthoDB" id="124406at2157"/>
<dbReference type="AlphaFoldDB" id="A0A1I4Q154"/>
<evidence type="ECO:0000259" key="1">
    <source>
        <dbReference type="PROSITE" id="PS51186"/>
    </source>
</evidence>
<proteinExistence type="predicted"/>
<dbReference type="STRING" id="487685.SAMN04488696_1036"/>
<name>A0A1I4Q154_9EURY</name>
<keyword evidence="3" id="KW-1185">Reference proteome</keyword>
<reference evidence="3" key="1">
    <citation type="submission" date="2016-10" db="EMBL/GenBank/DDBJ databases">
        <authorList>
            <person name="Varghese N."/>
            <person name="Submissions S."/>
        </authorList>
    </citation>
    <scope>NUCLEOTIDE SEQUENCE [LARGE SCALE GENOMIC DNA]</scope>
    <source>
        <strain evidence="3">Mob M</strain>
    </source>
</reference>
<sequence length="253" mass="28626">MSVEGFNVLHVAGNISYGILETGPSVDGLDIDIGQSDKVGFNYFHNKFGMPYDFLLKSTISSEHYLFVALKGTKLLGFARFEKISDETERTYRGKTNIVNHSVHLLRSVEVHPSHRHVGIGRLLFAVSVKHLKTNVITMPDNPGAARFFREKLKFTGMNPGNNIISSRYKDYLILPYPKARGILKTMAGSYPRMVMPELIGIYESLKFKDNMGRTISMDDICAFQLLFDNSKELLNNKLLHEMESFIKGIKSK</sequence>
<accession>A0A1I4Q154</accession>
<dbReference type="PROSITE" id="PS51186">
    <property type="entry name" value="GNAT"/>
    <property type="match status" value="1"/>
</dbReference>
<dbReference type="InterPro" id="IPR000182">
    <property type="entry name" value="GNAT_dom"/>
</dbReference>
<evidence type="ECO:0000313" key="3">
    <source>
        <dbReference type="Proteomes" id="UP000198535"/>
    </source>
</evidence>
<dbReference type="SUPFAM" id="SSF55729">
    <property type="entry name" value="Acyl-CoA N-acyltransferases (Nat)"/>
    <property type="match status" value="1"/>
</dbReference>
<organism evidence="2 3">
    <name type="scientific">Methanolobus profundi</name>
    <dbReference type="NCBI Taxonomy" id="487685"/>
    <lineage>
        <taxon>Archaea</taxon>
        <taxon>Methanobacteriati</taxon>
        <taxon>Methanobacteriota</taxon>
        <taxon>Stenosarchaea group</taxon>
        <taxon>Methanomicrobia</taxon>
        <taxon>Methanosarcinales</taxon>
        <taxon>Methanosarcinaceae</taxon>
        <taxon>Methanolobus</taxon>
    </lineage>
</organism>
<keyword evidence="2" id="KW-0808">Transferase</keyword>
<dbReference type="GO" id="GO:0016747">
    <property type="term" value="F:acyltransferase activity, transferring groups other than amino-acyl groups"/>
    <property type="evidence" value="ECO:0007669"/>
    <property type="project" value="InterPro"/>
</dbReference>
<dbReference type="Gene3D" id="3.40.630.30">
    <property type="match status" value="1"/>
</dbReference>
<evidence type="ECO:0000313" key="2">
    <source>
        <dbReference type="EMBL" id="SFM33808.1"/>
    </source>
</evidence>
<dbReference type="RefSeq" id="WP_091933970.1">
    <property type="nucleotide sequence ID" value="NZ_FOUJ01000001.1"/>
</dbReference>